<comment type="caution">
    <text evidence="3">The sequence shown here is derived from an EMBL/GenBank/DDBJ whole genome shotgun (WGS) entry which is preliminary data.</text>
</comment>
<keyword evidence="1" id="KW-0812">Transmembrane</keyword>
<evidence type="ECO:0000313" key="2">
    <source>
        <dbReference type="EMBL" id="CAF1415201.1"/>
    </source>
</evidence>
<dbReference type="AlphaFoldDB" id="A0A815SRG7"/>
<dbReference type="Proteomes" id="UP000682733">
    <property type="component" value="Unassembled WGS sequence"/>
</dbReference>
<evidence type="ECO:0000256" key="1">
    <source>
        <dbReference type="SAM" id="Phobius"/>
    </source>
</evidence>
<dbReference type="Proteomes" id="UP000681722">
    <property type="component" value="Unassembled WGS sequence"/>
</dbReference>
<keyword evidence="1" id="KW-0472">Membrane</keyword>
<proteinExistence type="predicted"/>
<organism evidence="3 6">
    <name type="scientific">Didymodactylos carnosus</name>
    <dbReference type="NCBI Taxonomy" id="1234261"/>
    <lineage>
        <taxon>Eukaryota</taxon>
        <taxon>Metazoa</taxon>
        <taxon>Spiralia</taxon>
        <taxon>Gnathifera</taxon>
        <taxon>Rotifera</taxon>
        <taxon>Eurotatoria</taxon>
        <taxon>Bdelloidea</taxon>
        <taxon>Philodinida</taxon>
        <taxon>Philodinidae</taxon>
        <taxon>Didymodactylos</taxon>
    </lineage>
</organism>
<evidence type="ECO:0000313" key="5">
    <source>
        <dbReference type="EMBL" id="CAF4356967.1"/>
    </source>
</evidence>
<evidence type="ECO:0000313" key="6">
    <source>
        <dbReference type="Proteomes" id="UP000663829"/>
    </source>
</evidence>
<evidence type="ECO:0000313" key="3">
    <source>
        <dbReference type="EMBL" id="CAF1494290.1"/>
    </source>
</evidence>
<keyword evidence="1" id="KW-1133">Transmembrane helix</keyword>
<dbReference type="EMBL" id="CAJNOQ010021964">
    <property type="protein sequence ID" value="CAF1494290.1"/>
    <property type="molecule type" value="Genomic_DNA"/>
</dbReference>
<keyword evidence="6" id="KW-1185">Reference proteome</keyword>
<feature type="transmembrane region" description="Helical" evidence="1">
    <location>
        <begin position="20"/>
        <end position="49"/>
    </location>
</feature>
<reference evidence="3" key="1">
    <citation type="submission" date="2021-02" db="EMBL/GenBank/DDBJ databases">
        <authorList>
            <person name="Nowell W R."/>
        </authorList>
    </citation>
    <scope>NUCLEOTIDE SEQUENCE</scope>
</reference>
<protein>
    <submittedName>
        <fullName evidence="3">Uncharacterized protein</fullName>
    </submittedName>
</protein>
<name>A0A815SRG7_9BILA</name>
<dbReference type="Proteomes" id="UP000677228">
    <property type="component" value="Unassembled WGS sequence"/>
</dbReference>
<accession>A0A815SRG7</accession>
<evidence type="ECO:0000313" key="4">
    <source>
        <dbReference type="EMBL" id="CAF4217828.1"/>
    </source>
</evidence>
<dbReference type="EMBL" id="CAJOBA010048907">
    <property type="protein sequence ID" value="CAF4217828.1"/>
    <property type="molecule type" value="Genomic_DNA"/>
</dbReference>
<sequence>MATTTTSSGSFIVSTFNGVLSIATIIGIVVGALAGLAILIGIIITLICLCKPKRQVGGVILPPSQTVFQPYGQPMIMTSATGGYPYSQQWQTQQYQQNMHIPQQRYQQPV</sequence>
<dbReference type="EMBL" id="CAJOBC010087464">
    <property type="protein sequence ID" value="CAF4356967.1"/>
    <property type="molecule type" value="Genomic_DNA"/>
</dbReference>
<dbReference type="EMBL" id="CAJNOK010027154">
    <property type="protein sequence ID" value="CAF1415201.1"/>
    <property type="molecule type" value="Genomic_DNA"/>
</dbReference>
<dbReference type="Proteomes" id="UP000663829">
    <property type="component" value="Unassembled WGS sequence"/>
</dbReference>
<gene>
    <name evidence="3" type="ORF">GPM918_LOCUS36399</name>
    <name evidence="2" type="ORF">OVA965_LOCUS33504</name>
    <name evidence="5" type="ORF">SRO942_LOCUS37134</name>
    <name evidence="4" type="ORF">TMI583_LOCUS34396</name>
</gene>